<evidence type="ECO:0008006" key="3">
    <source>
        <dbReference type="Google" id="ProtNLM"/>
    </source>
</evidence>
<gene>
    <name evidence="1" type="ORF">SAMN04487928_12543</name>
</gene>
<dbReference type="Proteomes" id="UP000182624">
    <property type="component" value="Unassembled WGS sequence"/>
</dbReference>
<evidence type="ECO:0000313" key="2">
    <source>
        <dbReference type="Proteomes" id="UP000182624"/>
    </source>
</evidence>
<evidence type="ECO:0000313" key="1">
    <source>
        <dbReference type="EMBL" id="SFQ23452.1"/>
    </source>
</evidence>
<organism evidence="1 2">
    <name type="scientific">Butyrivibrio proteoclasticus</name>
    <dbReference type="NCBI Taxonomy" id="43305"/>
    <lineage>
        <taxon>Bacteria</taxon>
        <taxon>Bacillati</taxon>
        <taxon>Bacillota</taxon>
        <taxon>Clostridia</taxon>
        <taxon>Lachnospirales</taxon>
        <taxon>Lachnospiraceae</taxon>
        <taxon>Butyrivibrio</taxon>
    </lineage>
</organism>
<name>A0A1I5WUK4_9FIRM</name>
<keyword evidence="2" id="KW-1185">Reference proteome</keyword>
<accession>A0A1I5WUK4</accession>
<dbReference type="SUPFAM" id="SSF52540">
    <property type="entry name" value="P-loop containing nucleoside triphosphate hydrolases"/>
    <property type="match status" value="1"/>
</dbReference>
<proteinExistence type="predicted"/>
<sequence>MAETMIEISNCNNIAEAKISITENTLNIKYGCNGTGKSTISEAIRLKSEGNSLEGLRPFTDEENNDINPVVNDIPFTKVKVFNEDYIKKYLFKSEGIFADSYSVLLQSKECEELAKKISDLLNELQSSFNEEDSISDLSNMLSEYMSVVNYASGSIAKRGGLGEFLKGNGAGFEKHQELDAYKPFYESDIASVSKWADWRTSGINHMNGDSCPFCTSNMDMPVIQKQNETIKKVFKKSAIKTATQVLEYLKKGIEKGYISKDAEKGLLEYLGDEDKADELYAELSQLAAETEYLQKKLRAISIFRPMNVTHDQLTEIEKSLKSMQIDRNILQKYYTTDLMGNSVDAINAKIEELLSKSGQLKGLFFQHESKLKKLIDDRKDDINAFFTLAGFPYKFEIKEDGERKANTYLIPFGKEKAVSEPDSHLSWGERNAFALVMFIFDAISENADLIVLDDPIAAFDNNKKFAVVRRMFDNQQEVTFRDKTVLMLTHDLQPVIDYIHGSFFKAYGLTTPVRADFISNENGVIKEQAIEDIDLLNTVVLTEHFAKDEDKPLFVRIVNYRKYYELTTSGFKESACYDILSNLIHGRSIPEDGQKQPMPQNLIDQGMLEISKYMPGYTYEKMIEELKSSNLIKEVSENSNMYYRILAIRLLFEREKTLLQQLKKEYPGACKFLNETNHIENDYVFQLNPEKYFAIPEVYVNEIRDFIDKHGVIA</sequence>
<dbReference type="InterPro" id="IPR027417">
    <property type="entry name" value="P-loop_NTPase"/>
</dbReference>
<dbReference type="AlphaFoldDB" id="A0A1I5WUK4"/>
<dbReference type="RefSeq" id="WP_074890443.1">
    <property type="nucleotide sequence ID" value="NZ_FOXO01000025.1"/>
</dbReference>
<dbReference type="OrthoDB" id="9795565at2"/>
<dbReference type="EMBL" id="FOXO01000025">
    <property type="protein sequence ID" value="SFQ23452.1"/>
    <property type="molecule type" value="Genomic_DNA"/>
</dbReference>
<dbReference type="Gene3D" id="3.40.50.300">
    <property type="entry name" value="P-loop containing nucleotide triphosphate hydrolases"/>
    <property type="match status" value="2"/>
</dbReference>
<reference evidence="2" key="1">
    <citation type="submission" date="2016-10" db="EMBL/GenBank/DDBJ databases">
        <authorList>
            <person name="Varghese N."/>
            <person name="Submissions S."/>
        </authorList>
    </citation>
    <scope>NUCLEOTIDE SEQUENCE [LARGE SCALE GENOMIC DNA]</scope>
    <source>
        <strain evidence="2">P18</strain>
    </source>
</reference>
<protein>
    <recommendedName>
        <fullName evidence="3">Protein CR006 P-loop domain-containing protein</fullName>
    </recommendedName>
</protein>